<evidence type="ECO:0000313" key="8">
    <source>
        <dbReference type="EnsemblMetazoa" id="XP_030847255"/>
    </source>
</evidence>
<evidence type="ECO:0000256" key="2">
    <source>
        <dbReference type="ARBA" id="ARBA00022659"/>
    </source>
</evidence>
<accession>A0A7M7P7L1</accession>
<feature type="domain" description="Sushi" evidence="7">
    <location>
        <begin position="509"/>
        <end position="574"/>
    </location>
</feature>
<comment type="caution">
    <text evidence="5">Lacks conserved residue(s) required for the propagation of feature annotation.</text>
</comment>
<dbReference type="InterPro" id="IPR051503">
    <property type="entry name" value="ComplSys_Reg/VirEntry_Med"/>
</dbReference>
<reference evidence="9" key="1">
    <citation type="submission" date="2015-02" db="EMBL/GenBank/DDBJ databases">
        <title>Genome sequencing for Strongylocentrotus purpuratus.</title>
        <authorList>
            <person name="Murali S."/>
            <person name="Liu Y."/>
            <person name="Vee V."/>
            <person name="English A."/>
            <person name="Wang M."/>
            <person name="Skinner E."/>
            <person name="Han Y."/>
            <person name="Muzny D.M."/>
            <person name="Worley K.C."/>
            <person name="Gibbs R.A."/>
        </authorList>
    </citation>
    <scope>NUCLEOTIDE SEQUENCE</scope>
</reference>
<dbReference type="Gene3D" id="2.10.70.10">
    <property type="entry name" value="Complement Module, domain 1"/>
    <property type="match status" value="7"/>
</dbReference>
<dbReference type="PANTHER" id="PTHR45785:SF2">
    <property type="entry name" value="COMPLEMENT FACTOR H-RELATED"/>
    <property type="match status" value="1"/>
</dbReference>
<dbReference type="CDD" id="cd00033">
    <property type="entry name" value="CCP"/>
    <property type="match status" value="2"/>
</dbReference>
<evidence type="ECO:0000256" key="3">
    <source>
        <dbReference type="ARBA" id="ARBA00022729"/>
    </source>
</evidence>
<dbReference type="KEGG" id="spu:591851"/>
<protein>
    <recommendedName>
        <fullName evidence="7">Sushi domain-containing protein</fullName>
    </recommendedName>
</protein>
<feature type="signal peptide" evidence="6">
    <location>
        <begin position="1"/>
        <end position="23"/>
    </location>
</feature>
<dbReference type="InterPro" id="IPR000436">
    <property type="entry name" value="Sushi_SCR_CCP_dom"/>
</dbReference>
<name>A0A7M7P7L1_STRPU</name>
<feature type="domain" description="Sushi" evidence="7">
    <location>
        <begin position="88"/>
        <end position="147"/>
    </location>
</feature>
<dbReference type="SMART" id="SM00032">
    <property type="entry name" value="CCP"/>
    <property type="match status" value="7"/>
</dbReference>
<proteinExistence type="predicted"/>
<dbReference type="InParanoid" id="A0A7M7P7L1"/>
<feature type="domain" description="Sushi" evidence="7">
    <location>
        <begin position="331"/>
        <end position="390"/>
    </location>
</feature>
<dbReference type="InterPro" id="IPR035976">
    <property type="entry name" value="Sushi/SCR/CCP_sf"/>
</dbReference>
<evidence type="ECO:0000256" key="1">
    <source>
        <dbReference type="ARBA" id="ARBA00004328"/>
    </source>
</evidence>
<feature type="disulfide bond" evidence="5">
    <location>
        <begin position="361"/>
        <end position="388"/>
    </location>
</feature>
<keyword evidence="2 5" id="KW-0768">Sushi</keyword>
<evidence type="ECO:0000313" key="9">
    <source>
        <dbReference type="Proteomes" id="UP000007110"/>
    </source>
</evidence>
<dbReference type="Proteomes" id="UP000007110">
    <property type="component" value="Unassembled WGS sequence"/>
</dbReference>
<dbReference type="PANTHER" id="PTHR45785">
    <property type="entry name" value="COMPLEMENT FACTOR H-RELATED"/>
    <property type="match status" value="1"/>
</dbReference>
<evidence type="ECO:0000256" key="6">
    <source>
        <dbReference type="SAM" id="SignalP"/>
    </source>
</evidence>
<keyword evidence="3 6" id="KW-0732">Signal</keyword>
<evidence type="ECO:0000256" key="4">
    <source>
        <dbReference type="ARBA" id="ARBA00023157"/>
    </source>
</evidence>
<dbReference type="OMA" id="EWHPSIP"/>
<dbReference type="Pfam" id="PF00084">
    <property type="entry name" value="Sushi"/>
    <property type="match status" value="4"/>
</dbReference>
<dbReference type="GeneID" id="591851"/>
<dbReference type="EnsemblMetazoa" id="XM_030991395">
    <property type="protein sequence ID" value="XP_030847255"/>
    <property type="gene ID" value="LOC591851"/>
</dbReference>
<sequence length="578" mass="62370">MRLVWNLVRIIVILLIATCGVQGNVCSTDECSSPPVYGGGTPTFSPASSCYSNGNFVNVTCSGVLFGQSECSCLESEYIDTPPTCEEYHCAKPVSPDHGFEIEPVNEYVLYDVVSFSCDDGFILGGSESVMCTGTGEWHPSIPKCYENCIIPYIAHGNADFAPGTSLHDQDQMNVSCDVTSYTLEGVDMVTCHDGTWNPPIGQCLSKCPSPIISDSDHSVNHGDVDHGEYVIVTCDAGYTFGLGSDYSYPLTCHNGTWDSSIECSANCELPSVCSSPPVYGGGTPTFSPASSCYPNGTFVHVTCSGVLFGQSECTCVESEYIDPPPTCEEYYCDKPVSPDHGFEIEPDNEYVLYDVVSFSCDDGFILGGSESVMCTGAGEWHPSIPKCYENCIIPYIAHGNADFAPGTSLHDQDQMNVSCDVTSYTIDGVDMVTCHDGTWNPPIGQCFSKCPSPIISDSDHSLNHGDVDHGEYVIVTCDAGYTFGLGSDYSYPLTCYNGTWDSSIQCSANCERPRFPDSMMITPGARVDQSHYHNDVITVKCAPNHVVVNGPPSASMSCDNGYWTPTMLPICKHINDT</sequence>
<dbReference type="OrthoDB" id="6480633at2759"/>
<organism evidence="8 9">
    <name type="scientific">Strongylocentrotus purpuratus</name>
    <name type="common">Purple sea urchin</name>
    <dbReference type="NCBI Taxonomy" id="7668"/>
    <lineage>
        <taxon>Eukaryota</taxon>
        <taxon>Metazoa</taxon>
        <taxon>Echinodermata</taxon>
        <taxon>Eleutherozoa</taxon>
        <taxon>Echinozoa</taxon>
        <taxon>Echinoidea</taxon>
        <taxon>Euechinoidea</taxon>
        <taxon>Echinacea</taxon>
        <taxon>Camarodonta</taxon>
        <taxon>Echinidea</taxon>
        <taxon>Strongylocentrotidae</taxon>
        <taxon>Strongylocentrotus</taxon>
    </lineage>
</organism>
<dbReference type="RefSeq" id="XP_030847255.1">
    <property type="nucleotide sequence ID" value="XM_030991395.1"/>
</dbReference>
<feature type="disulfide bond" evidence="5">
    <location>
        <begin position="118"/>
        <end position="145"/>
    </location>
</feature>
<evidence type="ECO:0000259" key="7">
    <source>
        <dbReference type="PROSITE" id="PS50923"/>
    </source>
</evidence>
<feature type="chain" id="PRO_5029886598" description="Sushi domain-containing protein" evidence="6">
    <location>
        <begin position="24"/>
        <end position="578"/>
    </location>
</feature>
<dbReference type="SUPFAM" id="SSF57535">
    <property type="entry name" value="Complement control module/SCR domain"/>
    <property type="match status" value="7"/>
</dbReference>
<evidence type="ECO:0000256" key="5">
    <source>
        <dbReference type="PROSITE-ProRule" id="PRU00302"/>
    </source>
</evidence>
<dbReference type="AlphaFoldDB" id="A0A7M7P7L1"/>
<keyword evidence="4 5" id="KW-1015">Disulfide bond</keyword>
<reference evidence="8" key="2">
    <citation type="submission" date="2021-01" db="UniProtKB">
        <authorList>
            <consortium name="EnsemblMetazoa"/>
        </authorList>
    </citation>
    <scope>IDENTIFICATION</scope>
</reference>
<feature type="domain" description="Sushi" evidence="7">
    <location>
        <begin position="206"/>
        <end position="266"/>
    </location>
</feature>
<comment type="subcellular location">
    <subcellularLocation>
        <location evidence="1">Virion</location>
    </subcellularLocation>
</comment>
<keyword evidence="9" id="KW-1185">Reference proteome</keyword>
<dbReference type="PROSITE" id="PS50923">
    <property type="entry name" value="SUSHI"/>
    <property type="match status" value="4"/>
</dbReference>